<dbReference type="InterPro" id="IPR005119">
    <property type="entry name" value="LysR_subst-bd"/>
</dbReference>
<feature type="domain" description="HTH lysR-type" evidence="5">
    <location>
        <begin position="8"/>
        <end position="60"/>
    </location>
</feature>
<evidence type="ECO:0000256" key="3">
    <source>
        <dbReference type="ARBA" id="ARBA00023125"/>
    </source>
</evidence>
<gene>
    <name evidence="6" type="ORF">AB3G37_05810</name>
</gene>
<dbReference type="Gene3D" id="3.40.190.290">
    <property type="match status" value="1"/>
</dbReference>
<protein>
    <submittedName>
        <fullName evidence="6">LysR family transcriptional regulator</fullName>
    </submittedName>
</protein>
<dbReference type="Pfam" id="PF03466">
    <property type="entry name" value="LysR_substrate"/>
    <property type="match status" value="1"/>
</dbReference>
<name>A0AB39VVT7_9GAMM</name>
<dbReference type="PANTHER" id="PTHR30419">
    <property type="entry name" value="HTH-TYPE TRANSCRIPTIONAL REGULATOR YBHD"/>
    <property type="match status" value="1"/>
</dbReference>
<dbReference type="RefSeq" id="WP_369790002.1">
    <property type="nucleotide sequence ID" value="NZ_CP165628.1"/>
</dbReference>
<dbReference type="InterPro" id="IPR036388">
    <property type="entry name" value="WH-like_DNA-bd_sf"/>
</dbReference>
<keyword evidence="2" id="KW-0805">Transcription regulation</keyword>
<organism evidence="6">
    <name type="scientific">Rouxiella sp. WC2420</name>
    <dbReference type="NCBI Taxonomy" id="3234145"/>
    <lineage>
        <taxon>Bacteria</taxon>
        <taxon>Pseudomonadati</taxon>
        <taxon>Pseudomonadota</taxon>
        <taxon>Gammaproteobacteria</taxon>
        <taxon>Enterobacterales</taxon>
        <taxon>Yersiniaceae</taxon>
        <taxon>Rouxiella</taxon>
    </lineage>
</organism>
<dbReference type="SUPFAM" id="SSF53850">
    <property type="entry name" value="Periplasmic binding protein-like II"/>
    <property type="match status" value="1"/>
</dbReference>
<proteinExistence type="inferred from homology"/>
<dbReference type="PANTHER" id="PTHR30419:SF8">
    <property type="entry name" value="NITROGEN ASSIMILATION TRANSCRIPTIONAL ACTIVATOR-RELATED"/>
    <property type="match status" value="1"/>
</dbReference>
<evidence type="ECO:0000313" key="6">
    <source>
        <dbReference type="EMBL" id="XDU73613.1"/>
    </source>
</evidence>
<comment type="similarity">
    <text evidence="1">Belongs to the LysR transcriptional regulatory family.</text>
</comment>
<evidence type="ECO:0000256" key="2">
    <source>
        <dbReference type="ARBA" id="ARBA00023015"/>
    </source>
</evidence>
<dbReference type="InterPro" id="IPR000847">
    <property type="entry name" value="LysR_HTH_N"/>
</dbReference>
<sequence>MFAFSRFLLYFTEVARQGSFRKASETLHVAASSIDRQILRVEKELAMPLFERHPTGLKLTAAGELLLHAANNWKKDFSRVCEQLDDLRGLRRGHVRIATIDAINRHFFSSMLKKVHLEYPNISFTLTTMNNIDIQQALMSGDADFGIMLNPQTSRELQVRAFAEINLGIVVPKNHPLAARSGVRFNQCLEYPFIIPSAPLMLSGPVEALLNINGGMVKEVAVSNNIHMIRSLIKEQIGIGILCWLDIMDEVISGELAFIPLTDPQLKTFTLSLCVAPARQLSLAASMMLKQLEMLFSQIQTQGLNAGSFAP</sequence>
<dbReference type="GO" id="GO:0003677">
    <property type="term" value="F:DNA binding"/>
    <property type="evidence" value="ECO:0007669"/>
    <property type="project" value="UniProtKB-KW"/>
</dbReference>
<dbReference type="InterPro" id="IPR050950">
    <property type="entry name" value="HTH-type_LysR_regulators"/>
</dbReference>
<evidence type="ECO:0000256" key="1">
    <source>
        <dbReference type="ARBA" id="ARBA00009437"/>
    </source>
</evidence>
<dbReference type="Pfam" id="PF00126">
    <property type="entry name" value="HTH_1"/>
    <property type="match status" value="1"/>
</dbReference>
<dbReference type="GO" id="GO:0003700">
    <property type="term" value="F:DNA-binding transcription factor activity"/>
    <property type="evidence" value="ECO:0007669"/>
    <property type="project" value="InterPro"/>
</dbReference>
<dbReference type="InterPro" id="IPR036390">
    <property type="entry name" value="WH_DNA-bd_sf"/>
</dbReference>
<dbReference type="AlphaFoldDB" id="A0AB39VVT7"/>
<keyword evidence="4" id="KW-0804">Transcription</keyword>
<keyword evidence="3" id="KW-0238">DNA-binding</keyword>
<reference evidence="6" key="1">
    <citation type="submission" date="2024-07" db="EMBL/GenBank/DDBJ databases">
        <authorList>
            <person name="Biller S.J."/>
        </authorList>
    </citation>
    <scope>NUCLEOTIDE SEQUENCE</scope>
    <source>
        <strain evidence="6">WC2420</strain>
    </source>
</reference>
<accession>A0AB39VVT7</accession>
<dbReference type="GO" id="GO:0005829">
    <property type="term" value="C:cytosol"/>
    <property type="evidence" value="ECO:0007669"/>
    <property type="project" value="TreeGrafter"/>
</dbReference>
<dbReference type="Gene3D" id="1.10.10.10">
    <property type="entry name" value="Winged helix-like DNA-binding domain superfamily/Winged helix DNA-binding domain"/>
    <property type="match status" value="1"/>
</dbReference>
<evidence type="ECO:0000259" key="5">
    <source>
        <dbReference type="PROSITE" id="PS50931"/>
    </source>
</evidence>
<dbReference type="SUPFAM" id="SSF46785">
    <property type="entry name" value="Winged helix' DNA-binding domain"/>
    <property type="match status" value="1"/>
</dbReference>
<evidence type="ECO:0000256" key="4">
    <source>
        <dbReference type="ARBA" id="ARBA00023163"/>
    </source>
</evidence>
<dbReference type="PROSITE" id="PS50931">
    <property type="entry name" value="HTH_LYSR"/>
    <property type="match status" value="1"/>
</dbReference>
<dbReference type="EMBL" id="CP165628">
    <property type="protein sequence ID" value="XDU73613.1"/>
    <property type="molecule type" value="Genomic_DNA"/>
</dbReference>